<reference evidence="2 3" key="1">
    <citation type="journal article" date="2023" name="BMC Biol.">
        <title>The compact genome of the sponge Oopsacas minuta (Hexactinellida) is lacking key metazoan core genes.</title>
        <authorList>
            <person name="Santini S."/>
            <person name="Schenkelaars Q."/>
            <person name="Jourda C."/>
            <person name="Duchesne M."/>
            <person name="Belahbib H."/>
            <person name="Rocher C."/>
            <person name="Selva M."/>
            <person name="Riesgo A."/>
            <person name="Vervoort M."/>
            <person name="Leys S.P."/>
            <person name="Kodjabachian L."/>
            <person name="Le Bivic A."/>
            <person name="Borchiellini C."/>
            <person name="Claverie J.M."/>
            <person name="Renard E."/>
        </authorList>
    </citation>
    <scope>NUCLEOTIDE SEQUENCE [LARGE SCALE GENOMIC DNA]</scope>
    <source>
        <strain evidence="2">SPO-2</strain>
    </source>
</reference>
<name>A0AAV7JDG9_9METZ</name>
<proteinExistence type="predicted"/>
<accession>A0AAV7JDG9</accession>
<gene>
    <name evidence="2" type="ORF">LOD99_9211</name>
</gene>
<evidence type="ECO:0000313" key="2">
    <source>
        <dbReference type="EMBL" id="KAI6646812.1"/>
    </source>
</evidence>
<dbReference type="AlphaFoldDB" id="A0AAV7JDG9"/>
<comment type="caution">
    <text evidence="2">The sequence shown here is derived from an EMBL/GenBank/DDBJ whole genome shotgun (WGS) entry which is preliminary data.</text>
</comment>
<keyword evidence="3" id="KW-1185">Reference proteome</keyword>
<organism evidence="2 3">
    <name type="scientific">Oopsacas minuta</name>
    <dbReference type="NCBI Taxonomy" id="111878"/>
    <lineage>
        <taxon>Eukaryota</taxon>
        <taxon>Metazoa</taxon>
        <taxon>Porifera</taxon>
        <taxon>Hexactinellida</taxon>
        <taxon>Hexasterophora</taxon>
        <taxon>Lyssacinosida</taxon>
        <taxon>Leucopsacidae</taxon>
        <taxon>Oopsacas</taxon>
    </lineage>
</organism>
<sequence length="415" mass="47747">MAEKSFENESNDPELLIDAKQLFLPQIGRELCRVRDSDVIGPRHYSDIGRAVDKFSSQSSNDNRIVHLSKQGSGEGHVIRADSLNIGGSLGCRYKSDRGEFRGYRQDILKENLSKRESTFLLCNRCKGIMREACISSNGEQFRECCRKLRPRDLYEYTSLNTHVRNTILSLKCSCVGPCPHDKPLCHILVHILVALRDTFNQHLEEKRTEHTELKLSALEEIVMQQCEMINEQGGINDKQNELISKQGKEIEEQKDLISKQKETLNEQKDLNSKHRERITTLRAVTKTTIEAWRIENLRGILFLNSPPSYKPFEVVGFKLNVGFSDTVSISMHFPPQVVSQTNKLEWPFRAIFAIRLLCHIKPSDTWEFRSKLIEVKHKDYTKKQYSCKIVEIPANNGIFLRDGGIDLQIFVILQ</sequence>
<dbReference type="EMBL" id="JAKMXF010000353">
    <property type="protein sequence ID" value="KAI6646812.1"/>
    <property type="molecule type" value="Genomic_DNA"/>
</dbReference>
<evidence type="ECO:0000256" key="1">
    <source>
        <dbReference type="SAM" id="Coils"/>
    </source>
</evidence>
<keyword evidence="1" id="KW-0175">Coiled coil</keyword>
<protein>
    <recommendedName>
        <fullName evidence="4">MATH domain-containing protein</fullName>
    </recommendedName>
</protein>
<dbReference type="Proteomes" id="UP001165289">
    <property type="component" value="Unassembled WGS sequence"/>
</dbReference>
<evidence type="ECO:0008006" key="4">
    <source>
        <dbReference type="Google" id="ProtNLM"/>
    </source>
</evidence>
<evidence type="ECO:0000313" key="3">
    <source>
        <dbReference type="Proteomes" id="UP001165289"/>
    </source>
</evidence>
<feature type="coiled-coil region" evidence="1">
    <location>
        <begin position="248"/>
        <end position="278"/>
    </location>
</feature>